<dbReference type="Proteomes" id="UP000255248">
    <property type="component" value="Unassembled WGS sequence"/>
</dbReference>
<evidence type="ECO:0000313" key="1">
    <source>
        <dbReference type="EMBL" id="STC88554.1"/>
    </source>
</evidence>
<dbReference type="EMBL" id="UFXZ01000001">
    <property type="protein sequence ID" value="STC88554.1"/>
    <property type="molecule type" value="Genomic_DNA"/>
</dbReference>
<dbReference type="RefSeq" id="WP_024524976.1">
    <property type="nucleotide sequence ID" value="NZ_CP065626.1"/>
</dbReference>
<gene>
    <name evidence="1" type="ORF">NCTC12121_01839</name>
</gene>
<reference evidence="1 2" key="1">
    <citation type="submission" date="2018-06" db="EMBL/GenBank/DDBJ databases">
        <authorList>
            <consortium name="Pathogen Informatics"/>
            <person name="Doyle S."/>
        </authorList>
    </citation>
    <scope>NUCLEOTIDE SEQUENCE [LARGE SCALE GENOMIC DNA]</scope>
    <source>
        <strain evidence="1 2">NCTC12121</strain>
    </source>
</reference>
<organism evidence="1 2">
    <name type="scientific">Edwardsiella hoshinae</name>
    <dbReference type="NCBI Taxonomy" id="93378"/>
    <lineage>
        <taxon>Bacteria</taxon>
        <taxon>Pseudomonadati</taxon>
        <taxon>Pseudomonadota</taxon>
        <taxon>Gammaproteobacteria</taxon>
        <taxon>Enterobacterales</taxon>
        <taxon>Hafniaceae</taxon>
        <taxon>Edwardsiella</taxon>
    </lineage>
</organism>
<dbReference type="STRING" id="93378.A9798_00365"/>
<protein>
    <submittedName>
        <fullName evidence="1">Uncharacterized protein</fullName>
    </submittedName>
</protein>
<proteinExistence type="predicted"/>
<dbReference type="OrthoDB" id="6415963at2"/>
<dbReference type="AlphaFoldDB" id="A0A376DG84"/>
<evidence type="ECO:0000313" key="2">
    <source>
        <dbReference type="Proteomes" id="UP000255248"/>
    </source>
</evidence>
<accession>A0A376DG84</accession>
<name>A0A376DG84_9GAMM</name>
<sequence length="184" mass="21067">MERFILSGTCFYELNGLRYLLQEAGYPVFDEVAVKTFSPDDVFVLALSAEPLLGWGRHVRYIRHCRRRLPCRMVVLVPPSLGTLRVFDGTCPVISGHLPRAELISQLLTLCRDALALPREPQSPFRLLNVKQGGSRRQLLQQYRENTPLRRMAKSDYYHRGRLLDVLGIEKMQTLSIVGQELLS</sequence>